<evidence type="ECO:0000313" key="2">
    <source>
        <dbReference type="Proteomes" id="UP000284219"/>
    </source>
</evidence>
<name>A0A419SK19_9BACL</name>
<organism evidence="1 2">
    <name type="scientific">Ammoniphilus oxalaticus</name>
    <dbReference type="NCBI Taxonomy" id="66863"/>
    <lineage>
        <taxon>Bacteria</taxon>
        <taxon>Bacillati</taxon>
        <taxon>Bacillota</taxon>
        <taxon>Bacilli</taxon>
        <taxon>Bacillales</taxon>
        <taxon>Paenibacillaceae</taxon>
        <taxon>Aneurinibacillus group</taxon>
        <taxon>Ammoniphilus</taxon>
    </lineage>
</organism>
<evidence type="ECO:0000313" key="1">
    <source>
        <dbReference type="EMBL" id="RKD24363.1"/>
    </source>
</evidence>
<protein>
    <submittedName>
        <fullName evidence="1">Uncharacterized protein</fullName>
    </submittedName>
</protein>
<comment type="caution">
    <text evidence="1">The sequence shown here is derived from an EMBL/GenBank/DDBJ whole genome shotgun (WGS) entry which is preliminary data.</text>
</comment>
<sequence length="110" mass="12981">MSQKAALKKWIKTNENYFRSHPEMLRSIMNDPAFLVRFNERISTRKKRLERKVARLEHRRRSTRQPAATTSLKSKQGFSFPFKLPPISTMSERLNNVNEMIGVFRELSGK</sequence>
<dbReference type="OrthoDB" id="2469013at2"/>
<dbReference type="EMBL" id="MCHY01000008">
    <property type="protein sequence ID" value="RKD24363.1"/>
    <property type="molecule type" value="Genomic_DNA"/>
</dbReference>
<dbReference type="AlphaFoldDB" id="A0A419SK19"/>
<dbReference type="RefSeq" id="WP_120189659.1">
    <property type="nucleotide sequence ID" value="NZ_MCHY01000008.1"/>
</dbReference>
<accession>A0A419SK19</accession>
<proteinExistence type="predicted"/>
<reference evidence="1 2" key="1">
    <citation type="submission" date="2016-08" db="EMBL/GenBank/DDBJ databases">
        <title>Novel Firmicute Genomes.</title>
        <authorList>
            <person name="Poppleton D.I."/>
            <person name="Gribaldo S."/>
        </authorList>
    </citation>
    <scope>NUCLEOTIDE SEQUENCE [LARGE SCALE GENOMIC DNA]</scope>
    <source>
        <strain evidence="1 2">RAOx-1</strain>
    </source>
</reference>
<keyword evidence="2" id="KW-1185">Reference proteome</keyword>
<dbReference type="Proteomes" id="UP000284219">
    <property type="component" value="Unassembled WGS sequence"/>
</dbReference>
<gene>
    <name evidence="1" type="ORF">BEP19_08185</name>
</gene>